<dbReference type="Gene3D" id="3.40.120.10">
    <property type="entry name" value="Alpha-D-Glucose-1,6-Bisphosphate, subunit A, domain 3"/>
    <property type="match status" value="3"/>
</dbReference>
<comment type="function">
    <text evidence="6 8">Catalyzes the conversion of glucosamine-6-phosphate to glucosamine-1-phosphate.</text>
</comment>
<feature type="binding site" evidence="6">
    <location>
        <position position="244"/>
    </location>
    <ligand>
        <name>Mg(2+)</name>
        <dbReference type="ChEBI" id="CHEBI:18420"/>
    </ligand>
</feature>
<dbReference type="Gene3D" id="3.30.310.50">
    <property type="entry name" value="Alpha-D-phosphohexomutase, C-terminal domain"/>
    <property type="match status" value="1"/>
</dbReference>
<dbReference type="Pfam" id="PF02879">
    <property type="entry name" value="PGM_PMM_II"/>
    <property type="match status" value="1"/>
</dbReference>
<dbReference type="RefSeq" id="WP_306727620.1">
    <property type="nucleotide sequence ID" value="NZ_JAVDDT010000002.1"/>
</dbReference>
<dbReference type="NCBIfam" id="TIGR01455">
    <property type="entry name" value="glmM"/>
    <property type="match status" value="1"/>
</dbReference>
<comment type="catalytic activity">
    <reaction evidence="6 8">
        <text>alpha-D-glucosamine 1-phosphate = D-glucosamine 6-phosphate</text>
        <dbReference type="Rhea" id="RHEA:23424"/>
        <dbReference type="ChEBI" id="CHEBI:58516"/>
        <dbReference type="ChEBI" id="CHEBI:58725"/>
        <dbReference type="EC" id="5.4.2.10"/>
    </reaction>
</comment>
<dbReference type="Pfam" id="PF02878">
    <property type="entry name" value="PGM_PMM_I"/>
    <property type="match status" value="1"/>
</dbReference>
<dbReference type="InterPro" id="IPR005841">
    <property type="entry name" value="Alpha-D-phosphohexomutase_SF"/>
</dbReference>
<dbReference type="InterPro" id="IPR005843">
    <property type="entry name" value="A-D-PHexomutase_C"/>
</dbReference>
<dbReference type="PANTHER" id="PTHR42946">
    <property type="entry name" value="PHOSPHOHEXOSE MUTASE"/>
    <property type="match status" value="1"/>
</dbReference>
<dbReference type="HAMAP" id="MF_01554_B">
    <property type="entry name" value="GlmM_B"/>
    <property type="match status" value="1"/>
</dbReference>
<dbReference type="EMBL" id="JAVDDT010000002">
    <property type="protein sequence ID" value="MDQ2069126.1"/>
    <property type="molecule type" value="Genomic_DNA"/>
</dbReference>
<evidence type="ECO:0000256" key="1">
    <source>
        <dbReference type="ARBA" id="ARBA00010231"/>
    </source>
</evidence>
<sequence length="451" mass="47424">MEKRYFGTDGIRGPVGPAPMSADVIVRLGWAAGRVLCGGQRGRVVIGRDTRVSGDMLESALEAGLVSAGAEVDLLGVLPTPGIAYLTRALGARAGIVISASHNPFQDNGIKFFGPDGRKLDDETELAIEQALDEVFESVPAARLGMARRVEDAPGRYIEFCKNAAPAGVRLDGLRIVVDSANGAAHRVAPAVFRELGADVISIGADPDGYNINEGVGSTSPEAMQAAVREHGAHLGIALDGDADRVIMADEQGKLRDGDELLYVIAQGRKQAGKLRGPVVGTVMTNLGIEQAIQSAGMQFERASVGDRYVLELLDRSGGLIGGESSGHIICLDRSTTGDGIVAALQVLTEMVLSETSLAGLCRSLSKFPQRLVNVRVQEKKTALESAVLRKAIKAAEAELGADGRVLIRASGTESLIRVMVEGRDESLVRRTVQALAQAVEEGAGERSESA</sequence>
<organism evidence="13 14">
    <name type="scientific">Natronospira bacteriovora</name>
    <dbReference type="NCBI Taxonomy" id="3069753"/>
    <lineage>
        <taxon>Bacteria</taxon>
        <taxon>Pseudomonadati</taxon>
        <taxon>Pseudomonadota</taxon>
        <taxon>Gammaproteobacteria</taxon>
        <taxon>Natronospirales</taxon>
        <taxon>Natronospiraceae</taxon>
        <taxon>Natronospira</taxon>
    </lineage>
</organism>
<evidence type="ECO:0000256" key="8">
    <source>
        <dbReference type="RuleBase" id="RU004327"/>
    </source>
</evidence>
<feature type="modified residue" description="Phosphoserine" evidence="6">
    <location>
        <position position="101"/>
    </location>
</feature>
<dbReference type="GO" id="GO:0008966">
    <property type="term" value="F:phosphoglucosamine mutase activity"/>
    <property type="evidence" value="ECO:0007669"/>
    <property type="project" value="UniProtKB-EC"/>
</dbReference>
<protein>
    <recommendedName>
        <fullName evidence="6 8">Phosphoglucosamine mutase</fullName>
        <ecNumber evidence="6 8">5.4.2.10</ecNumber>
    </recommendedName>
</protein>
<dbReference type="InterPro" id="IPR050060">
    <property type="entry name" value="Phosphoglucosamine_mutase"/>
</dbReference>
<gene>
    <name evidence="6 13" type="primary">glmM</name>
    <name evidence="13" type="ORF">RBH19_04495</name>
</gene>
<dbReference type="SUPFAM" id="SSF55957">
    <property type="entry name" value="Phosphoglucomutase, C-terminal domain"/>
    <property type="match status" value="1"/>
</dbReference>
<proteinExistence type="inferred from homology"/>
<feature type="domain" description="Alpha-D-phosphohexomutase C-terminal" evidence="9">
    <location>
        <begin position="372"/>
        <end position="438"/>
    </location>
</feature>
<name>A0ABU0W557_9GAMM</name>
<keyword evidence="4 6" id="KW-0460">Magnesium</keyword>
<evidence type="ECO:0000259" key="9">
    <source>
        <dbReference type="Pfam" id="PF00408"/>
    </source>
</evidence>
<evidence type="ECO:0000256" key="3">
    <source>
        <dbReference type="ARBA" id="ARBA00022723"/>
    </source>
</evidence>
<dbReference type="InterPro" id="IPR036900">
    <property type="entry name" value="A-D-PHexomutase_C_sf"/>
</dbReference>
<keyword evidence="14" id="KW-1185">Reference proteome</keyword>
<evidence type="ECO:0000259" key="10">
    <source>
        <dbReference type="Pfam" id="PF02878"/>
    </source>
</evidence>
<comment type="PTM">
    <text evidence="6">Activated by phosphorylation.</text>
</comment>
<dbReference type="InterPro" id="IPR006352">
    <property type="entry name" value="GlmM_bact"/>
</dbReference>
<keyword evidence="2 6" id="KW-0597">Phosphoprotein</keyword>
<evidence type="ECO:0000259" key="12">
    <source>
        <dbReference type="Pfam" id="PF02880"/>
    </source>
</evidence>
<dbReference type="CDD" id="cd05802">
    <property type="entry name" value="GlmM"/>
    <property type="match status" value="1"/>
</dbReference>
<dbReference type="PRINTS" id="PR00509">
    <property type="entry name" value="PGMPMM"/>
</dbReference>
<evidence type="ECO:0000256" key="6">
    <source>
        <dbReference type="HAMAP-Rule" id="MF_01554"/>
    </source>
</evidence>
<dbReference type="InterPro" id="IPR016055">
    <property type="entry name" value="A-D-PHexomutase_a/b/a-I/II/III"/>
</dbReference>
<dbReference type="EC" id="5.4.2.10" evidence="6 8"/>
<evidence type="ECO:0000256" key="2">
    <source>
        <dbReference type="ARBA" id="ARBA00022553"/>
    </source>
</evidence>
<keyword evidence="3 6" id="KW-0479">Metal-binding</keyword>
<dbReference type="Proteomes" id="UP001239019">
    <property type="component" value="Unassembled WGS sequence"/>
</dbReference>
<comment type="cofactor">
    <cofactor evidence="6">
        <name>Mg(2+)</name>
        <dbReference type="ChEBI" id="CHEBI:18420"/>
    </cofactor>
    <text evidence="6">Binds 1 Mg(2+) ion per subunit.</text>
</comment>
<dbReference type="NCBIfam" id="NF008139">
    <property type="entry name" value="PRK10887.1"/>
    <property type="match status" value="1"/>
</dbReference>
<comment type="similarity">
    <text evidence="1 6 7">Belongs to the phosphohexose mutase family.</text>
</comment>
<dbReference type="InterPro" id="IPR005844">
    <property type="entry name" value="A-D-PHexomutase_a/b/a-I"/>
</dbReference>
<dbReference type="PROSITE" id="PS00710">
    <property type="entry name" value="PGM_PMM"/>
    <property type="match status" value="1"/>
</dbReference>
<comment type="caution">
    <text evidence="13">The sequence shown here is derived from an EMBL/GenBank/DDBJ whole genome shotgun (WGS) entry which is preliminary data.</text>
</comment>
<dbReference type="Pfam" id="PF02880">
    <property type="entry name" value="PGM_PMM_III"/>
    <property type="match status" value="1"/>
</dbReference>
<reference evidence="13 14" key="1">
    <citation type="submission" date="2023-08" db="EMBL/GenBank/DDBJ databases">
        <title>Whole-genome sequencing of halo(alkali)philic microorganisms from hypersaline lakes.</title>
        <authorList>
            <person name="Sorokin D.Y."/>
            <person name="Abbas B."/>
            <person name="Merkel A.Y."/>
        </authorList>
    </citation>
    <scope>NUCLEOTIDE SEQUENCE [LARGE SCALE GENOMIC DNA]</scope>
    <source>
        <strain evidence="13 14">AB-CW4</strain>
    </source>
</reference>
<feature type="binding site" evidence="6">
    <location>
        <position position="242"/>
    </location>
    <ligand>
        <name>Mg(2+)</name>
        <dbReference type="ChEBI" id="CHEBI:18420"/>
    </ligand>
</feature>
<dbReference type="InterPro" id="IPR016066">
    <property type="entry name" value="A-D-PHexomutase_CS"/>
</dbReference>
<evidence type="ECO:0000256" key="5">
    <source>
        <dbReference type="ARBA" id="ARBA00023235"/>
    </source>
</evidence>
<dbReference type="PANTHER" id="PTHR42946:SF1">
    <property type="entry name" value="PHOSPHOGLUCOMUTASE (ALPHA-D-GLUCOSE-1,6-BISPHOSPHATE-DEPENDENT)"/>
    <property type="match status" value="1"/>
</dbReference>
<feature type="active site" description="Phosphoserine intermediate" evidence="6">
    <location>
        <position position="101"/>
    </location>
</feature>
<feature type="domain" description="Alpha-D-phosphohexomutase alpha/beta/alpha" evidence="10">
    <location>
        <begin position="4"/>
        <end position="134"/>
    </location>
</feature>
<evidence type="ECO:0000256" key="7">
    <source>
        <dbReference type="RuleBase" id="RU004326"/>
    </source>
</evidence>
<dbReference type="InterPro" id="IPR005845">
    <property type="entry name" value="A-D-PHexomutase_a/b/a-II"/>
</dbReference>
<evidence type="ECO:0000259" key="11">
    <source>
        <dbReference type="Pfam" id="PF02879"/>
    </source>
</evidence>
<feature type="binding site" description="via phosphate group" evidence="6">
    <location>
        <position position="101"/>
    </location>
    <ligand>
        <name>Mg(2+)</name>
        <dbReference type="ChEBI" id="CHEBI:18420"/>
    </ligand>
</feature>
<feature type="domain" description="Alpha-D-phosphohexomutase alpha/beta/alpha" evidence="11">
    <location>
        <begin position="156"/>
        <end position="253"/>
    </location>
</feature>
<feature type="binding site" evidence="6">
    <location>
        <position position="240"/>
    </location>
    <ligand>
        <name>Mg(2+)</name>
        <dbReference type="ChEBI" id="CHEBI:18420"/>
    </ligand>
</feature>
<evidence type="ECO:0000256" key="4">
    <source>
        <dbReference type="ARBA" id="ARBA00022842"/>
    </source>
</evidence>
<dbReference type="SUPFAM" id="SSF53738">
    <property type="entry name" value="Phosphoglucomutase, first 3 domains"/>
    <property type="match status" value="3"/>
</dbReference>
<dbReference type="Pfam" id="PF00408">
    <property type="entry name" value="PGM_PMM_IV"/>
    <property type="match status" value="1"/>
</dbReference>
<evidence type="ECO:0000313" key="14">
    <source>
        <dbReference type="Proteomes" id="UP001239019"/>
    </source>
</evidence>
<keyword evidence="5 6" id="KW-0413">Isomerase</keyword>
<dbReference type="InterPro" id="IPR005846">
    <property type="entry name" value="A-D-PHexomutase_a/b/a-III"/>
</dbReference>
<feature type="domain" description="Alpha-D-phosphohexomutase alpha/beta/alpha" evidence="12">
    <location>
        <begin position="257"/>
        <end position="364"/>
    </location>
</feature>
<evidence type="ECO:0000313" key="13">
    <source>
        <dbReference type="EMBL" id="MDQ2069126.1"/>
    </source>
</evidence>
<accession>A0ABU0W557</accession>